<keyword evidence="4" id="KW-1133">Transmembrane helix</keyword>
<organism evidence="7 8">
    <name type="scientific">Anaerovirgula multivorans</name>
    <dbReference type="NCBI Taxonomy" id="312168"/>
    <lineage>
        <taxon>Bacteria</taxon>
        <taxon>Bacillati</taxon>
        <taxon>Bacillota</taxon>
        <taxon>Clostridia</taxon>
        <taxon>Peptostreptococcales</taxon>
        <taxon>Natronincolaceae</taxon>
        <taxon>Anaerovirgula</taxon>
    </lineage>
</organism>
<dbReference type="Gene3D" id="6.10.340.10">
    <property type="match status" value="1"/>
</dbReference>
<evidence type="ECO:0000259" key="5">
    <source>
        <dbReference type="PROSITE" id="PS50111"/>
    </source>
</evidence>
<keyword evidence="8" id="KW-1185">Reference proteome</keyword>
<dbReference type="CDD" id="cd06225">
    <property type="entry name" value="HAMP"/>
    <property type="match status" value="1"/>
</dbReference>
<dbReference type="Proteomes" id="UP000198304">
    <property type="component" value="Unassembled WGS sequence"/>
</dbReference>
<dbReference type="InterPro" id="IPR029151">
    <property type="entry name" value="Sensor-like_sf"/>
</dbReference>
<feature type="domain" description="Methyl-accepting transducer" evidence="5">
    <location>
        <begin position="387"/>
        <end position="658"/>
    </location>
</feature>
<gene>
    <name evidence="7" type="ORF">SAMN05446037_101616</name>
</gene>
<dbReference type="Pfam" id="PF00672">
    <property type="entry name" value="HAMP"/>
    <property type="match status" value="1"/>
</dbReference>
<dbReference type="SUPFAM" id="SSF103190">
    <property type="entry name" value="Sensory domain-like"/>
    <property type="match status" value="1"/>
</dbReference>
<dbReference type="AlphaFoldDB" id="A0A239GC36"/>
<reference evidence="7 8" key="1">
    <citation type="submission" date="2017-06" db="EMBL/GenBank/DDBJ databases">
        <authorList>
            <person name="Kim H.J."/>
            <person name="Triplett B.A."/>
        </authorList>
    </citation>
    <scope>NUCLEOTIDE SEQUENCE [LARGE SCALE GENOMIC DNA]</scope>
    <source>
        <strain evidence="7 8">SCA</strain>
    </source>
</reference>
<protein>
    <submittedName>
        <fullName evidence="7">Methyl-accepting chemotaxis protein</fullName>
    </submittedName>
</protein>
<dbReference type="GO" id="GO:0007165">
    <property type="term" value="P:signal transduction"/>
    <property type="evidence" value="ECO:0007669"/>
    <property type="project" value="UniProtKB-KW"/>
</dbReference>
<feature type="domain" description="HAMP" evidence="6">
    <location>
        <begin position="316"/>
        <end position="368"/>
    </location>
</feature>
<dbReference type="GO" id="GO:0005886">
    <property type="term" value="C:plasma membrane"/>
    <property type="evidence" value="ECO:0007669"/>
    <property type="project" value="UniProtKB-SubCell"/>
</dbReference>
<name>A0A239GC36_9FIRM</name>
<dbReference type="InterPro" id="IPR004089">
    <property type="entry name" value="MCPsignal_dom"/>
</dbReference>
<dbReference type="PROSITE" id="PS50885">
    <property type="entry name" value="HAMP"/>
    <property type="match status" value="1"/>
</dbReference>
<sequence>MKNVKKQSLAKKIITGVILCLIITVTSTTILAVRVAKDNLYKQMELQGKDLVKLVLYQARMLETMNEDIEEILNNYLYDAAFSIASTNSYDNATLEALSNKTGLAEVNIIDENGEIIYSNMTGNLGYIYGESHPMQPVIKGNQEKVVESIRQSEVDSKFYKYGGVRLLNGKGTVQIGISADDIEKMKDGFSIQRLLESIGQEDNVIYALVVDENLTAIAHNERDRVGMVFDYEGERMAVENGEEHTGIFHSSERGMNVYEVILPLHNQAGEIVGAINMGLSVAGVEAAAKAMVSRSIIVAVITSLIGILLVFLLIQKVIKPVKSLAAAADQIALGDLREKIEVTSKDEIGSLAYSFSTMVDSVKDMIKKIMATSTSMNTFSDELVASAQQNATVSDQIAKATEEVAAGASEQVQKTNYVKENVDVVSDRIKEIVNHIHELKVSTESMVQSANDSRQEMMEMNQQIGIIRESSHLSSDTIKNLSNTSQKIGQIVDVINQIANQTNLLALNAAIEAARAGEAGKGFTVVAEEIRNLAEQSVKSAEDITKLIQETQQESAAAIVTIDDSVAEVDKGQQMVVKVGDSFESIVTTINENQKLFLNLEDAMVNLNNKFNDTTKLVNDIEFIAEETAANTQEVAASTEEQMASVQEITSSIEQLDGMVEELNHLIAQFKI</sequence>
<evidence type="ECO:0000256" key="3">
    <source>
        <dbReference type="PROSITE-ProRule" id="PRU00284"/>
    </source>
</evidence>
<dbReference type="InterPro" id="IPR003660">
    <property type="entry name" value="HAMP_dom"/>
</dbReference>
<accession>A0A239GC36</accession>
<dbReference type="RefSeq" id="WP_089283766.1">
    <property type="nucleotide sequence ID" value="NZ_FZOJ01000016.1"/>
</dbReference>
<evidence type="ECO:0000313" key="8">
    <source>
        <dbReference type="Proteomes" id="UP000198304"/>
    </source>
</evidence>
<dbReference type="SMART" id="SM00304">
    <property type="entry name" value="HAMP"/>
    <property type="match status" value="1"/>
</dbReference>
<dbReference type="PANTHER" id="PTHR32089">
    <property type="entry name" value="METHYL-ACCEPTING CHEMOTAXIS PROTEIN MCPB"/>
    <property type="match status" value="1"/>
</dbReference>
<dbReference type="EMBL" id="FZOJ01000016">
    <property type="protein sequence ID" value="SNS66272.1"/>
    <property type="molecule type" value="Genomic_DNA"/>
</dbReference>
<dbReference type="SUPFAM" id="SSF58104">
    <property type="entry name" value="Methyl-accepting chemotaxis protein (MCP) signaling domain"/>
    <property type="match status" value="1"/>
</dbReference>
<comment type="similarity">
    <text evidence="2">Belongs to the methyl-accepting chemotaxis (MCP) protein family.</text>
</comment>
<keyword evidence="4" id="KW-0472">Membrane</keyword>
<evidence type="ECO:0000256" key="4">
    <source>
        <dbReference type="SAM" id="Phobius"/>
    </source>
</evidence>
<proteinExistence type="inferred from homology"/>
<evidence type="ECO:0000259" key="6">
    <source>
        <dbReference type="PROSITE" id="PS50885"/>
    </source>
</evidence>
<dbReference type="Gene3D" id="1.10.287.950">
    <property type="entry name" value="Methyl-accepting chemotaxis protein"/>
    <property type="match status" value="1"/>
</dbReference>
<evidence type="ECO:0000256" key="1">
    <source>
        <dbReference type="ARBA" id="ARBA00023224"/>
    </source>
</evidence>
<dbReference type="PANTHER" id="PTHR32089:SF112">
    <property type="entry name" value="LYSOZYME-LIKE PROTEIN-RELATED"/>
    <property type="match status" value="1"/>
</dbReference>
<dbReference type="SMART" id="SM00283">
    <property type="entry name" value="MA"/>
    <property type="match status" value="1"/>
</dbReference>
<dbReference type="OrthoDB" id="369336at2"/>
<dbReference type="CDD" id="cd11386">
    <property type="entry name" value="MCP_signal"/>
    <property type="match status" value="1"/>
</dbReference>
<dbReference type="Pfam" id="PF00015">
    <property type="entry name" value="MCPsignal"/>
    <property type="match status" value="1"/>
</dbReference>
<dbReference type="PROSITE" id="PS50111">
    <property type="entry name" value="CHEMOTAXIS_TRANSDUC_2"/>
    <property type="match status" value="1"/>
</dbReference>
<feature type="transmembrane region" description="Helical" evidence="4">
    <location>
        <begin position="297"/>
        <end position="315"/>
    </location>
</feature>
<evidence type="ECO:0000256" key="2">
    <source>
        <dbReference type="ARBA" id="ARBA00029447"/>
    </source>
</evidence>
<keyword evidence="4" id="KW-0812">Transmembrane</keyword>
<keyword evidence="1 3" id="KW-0807">Transducer</keyword>
<evidence type="ECO:0000313" key="7">
    <source>
        <dbReference type="EMBL" id="SNS66272.1"/>
    </source>
</evidence>
<dbReference type="Gene3D" id="3.30.450.20">
    <property type="entry name" value="PAS domain"/>
    <property type="match status" value="1"/>
</dbReference>